<accession>A0ABU7ZAM7</accession>
<name>A0ABU7ZAM7_9MICO</name>
<keyword evidence="2" id="KW-1185">Reference proteome</keyword>
<evidence type="ECO:0000313" key="1">
    <source>
        <dbReference type="EMBL" id="MEG3616450.1"/>
    </source>
</evidence>
<gene>
    <name evidence="1" type="ORF">V5O49_15065</name>
</gene>
<dbReference type="RefSeq" id="WP_332902923.1">
    <property type="nucleotide sequence ID" value="NZ_JBAGLP010000118.1"/>
</dbReference>
<evidence type="ECO:0000313" key="2">
    <source>
        <dbReference type="Proteomes" id="UP001310387"/>
    </source>
</evidence>
<dbReference type="EMBL" id="JBAGLP010000118">
    <property type="protein sequence ID" value="MEG3616450.1"/>
    <property type="molecule type" value="Genomic_DNA"/>
</dbReference>
<sequence length="298" mass="32152">MTRIALPYLTPDPQLIEASDWLLTLQGEEVPLPEHLDVWDYNLDLCVRRLVTVDADAVRKQCALPPDAPLAMSVVWHARGSGLRARAALVEVGEAKPELELALTIPGSRVSGTLAIDTLLILPRAVAHLDPIAPRRAGSVLWRSRSTLRLQGDGSQFPIALADFTQSSLPSAAGWHLEIDGPLDAAAMGSILLLVNSRHKVVARAFASAGKPRPTDKLVLSAVYSDVARTLVEHALTRDDFVDETEFADESLGALLRDVFAQMFSGRSIRDVRLRAKDSPTFVATEVQASAGIFGGVA</sequence>
<organism evidence="1 2">
    <name type="scientific">Isoptericola haloaureus</name>
    <dbReference type="NCBI Taxonomy" id="1542902"/>
    <lineage>
        <taxon>Bacteria</taxon>
        <taxon>Bacillati</taxon>
        <taxon>Actinomycetota</taxon>
        <taxon>Actinomycetes</taxon>
        <taxon>Micrococcales</taxon>
        <taxon>Promicromonosporaceae</taxon>
        <taxon>Isoptericola</taxon>
    </lineage>
</organism>
<comment type="caution">
    <text evidence="1">The sequence shown here is derived from an EMBL/GenBank/DDBJ whole genome shotgun (WGS) entry which is preliminary data.</text>
</comment>
<proteinExistence type="predicted"/>
<dbReference type="Proteomes" id="UP001310387">
    <property type="component" value="Unassembled WGS sequence"/>
</dbReference>
<protein>
    <submittedName>
        <fullName evidence="1">Uncharacterized protein</fullName>
    </submittedName>
</protein>
<reference evidence="1" key="1">
    <citation type="journal article" date="2024" name="Antonie Van Leeuwenhoek">
        <title>Isoptericola haloaureus sp. nov., a dimorphic actinobacterium isolated from mangrove sediments of southeast India, implicating biosaline agricultural significance through nitrogen fixation and salt tolerance genes.</title>
        <authorList>
            <person name="Prathaban M."/>
            <person name="Prathiviraj R."/>
            <person name="Ravichandran M."/>
            <person name="Natarajan S.D."/>
            <person name="Sobanaa M."/>
            <person name="Hari Krishna Kumar S."/>
            <person name="Chandrasekar V."/>
            <person name="Selvin J."/>
        </authorList>
    </citation>
    <scope>NUCLEOTIDE SEQUENCE</scope>
    <source>
        <strain evidence="1">MP1014</strain>
    </source>
</reference>
<reference evidence="1" key="2">
    <citation type="submission" date="2024-02" db="EMBL/GenBank/DDBJ databases">
        <authorList>
            <person name="Prathaban M."/>
            <person name="Mythili R."/>
            <person name="Sharmila Devi N."/>
            <person name="Sobanaa M."/>
            <person name="Prathiviraj R."/>
            <person name="Selvin J."/>
        </authorList>
    </citation>
    <scope>NUCLEOTIDE SEQUENCE</scope>
    <source>
        <strain evidence="1">MP1014</strain>
    </source>
</reference>